<keyword evidence="3" id="KW-1185">Reference proteome</keyword>
<sequence>MAHMSFRVVVLACISLLLANNLYAEADCTVKNDSGKKVIIVPVDVDVSIDVDVGASVQLPPPQQNCYFKNPSTGKKQGPVNLVDGNTYVCKDSGEQGTIDVYFAAYVGGVLQLILKIIVSL</sequence>
<dbReference type="EMBL" id="CM035419">
    <property type="protein sequence ID" value="KAH7414938.1"/>
    <property type="molecule type" value="Genomic_DNA"/>
</dbReference>
<accession>A0A8T2TCS2</accession>
<protein>
    <submittedName>
        <fullName evidence="2">Uncharacterized protein</fullName>
    </submittedName>
</protein>
<evidence type="ECO:0000313" key="3">
    <source>
        <dbReference type="Proteomes" id="UP000825935"/>
    </source>
</evidence>
<comment type="caution">
    <text evidence="2">The sequence shown here is derived from an EMBL/GenBank/DDBJ whole genome shotgun (WGS) entry which is preliminary data.</text>
</comment>
<gene>
    <name evidence="2" type="ORF">KP509_14G019500</name>
</gene>
<keyword evidence="1" id="KW-0732">Signal</keyword>
<dbReference type="OMA" id="MAHMSFR"/>
<feature type="chain" id="PRO_5035909093" evidence="1">
    <location>
        <begin position="20"/>
        <end position="121"/>
    </location>
</feature>
<evidence type="ECO:0000256" key="1">
    <source>
        <dbReference type="SAM" id="SignalP"/>
    </source>
</evidence>
<evidence type="ECO:0000313" key="2">
    <source>
        <dbReference type="EMBL" id="KAH7414938.1"/>
    </source>
</evidence>
<dbReference type="Proteomes" id="UP000825935">
    <property type="component" value="Chromosome 14"/>
</dbReference>
<feature type="signal peptide" evidence="1">
    <location>
        <begin position="1"/>
        <end position="19"/>
    </location>
</feature>
<name>A0A8T2TCS2_CERRI</name>
<reference evidence="2" key="1">
    <citation type="submission" date="2021-08" db="EMBL/GenBank/DDBJ databases">
        <title>WGS assembly of Ceratopteris richardii.</title>
        <authorList>
            <person name="Marchant D.B."/>
            <person name="Chen G."/>
            <person name="Jenkins J."/>
            <person name="Shu S."/>
            <person name="Leebens-Mack J."/>
            <person name="Grimwood J."/>
            <person name="Schmutz J."/>
            <person name="Soltis P."/>
            <person name="Soltis D."/>
            <person name="Chen Z.-H."/>
        </authorList>
    </citation>
    <scope>NUCLEOTIDE SEQUENCE</scope>
    <source>
        <strain evidence="2">Whitten #5841</strain>
        <tissue evidence="2">Leaf</tissue>
    </source>
</reference>
<proteinExistence type="predicted"/>
<dbReference type="AlphaFoldDB" id="A0A8T2TCS2"/>
<organism evidence="2 3">
    <name type="scientific">Ceratopteris richardii</name>
    <name type="common">Triangle waterfern</name>
    <dbReference type="NCBI Taxonomy" id="49495"/>
    <lineage>
        <taxon>Eukaryota</taxon>
        <taxon>Viridiplantae</taxon>
        <taxon>Streptophyta</taxon>
        <taxon>Embryophyta</taxon>
        <taxon>Tracheophyta</taxon>
        <taxon>Polypodiopsida</taxon>
        <taxon>Polypodiidae</taxon>
        <taxon>Polypodiales</taxon>
        <taxon>Pteridineae</taxon>
        <taxon>Pteridaceae</taxon>
        <taxon>Parkerioideae</taxon>
        <taxon>Ceratopteris</taxon>
    </lineage>
</organism>